<dbReference type="EMBL" id="CP017553">
    <property type="protein sequence ID" value="AOW00131.1"/>
    <property type="molecule type" value="Genomic_DNA"/>
</dbReference>
<organism evidence="2 3">
    <name type="scientific">Yarrowia lipolytica</name>
    <name type="common">Candida lipolytica</name>
    <dbReference type="NCBI Taxonomy" id="4952"/>
    <lineage>
        <taxon>Eukaryota</taxon>
        <taxon>Fungi</taxon>
        <taxon>Dikarya</taxon>
        <taxon>Ascomycota</taxon>
        <taxon>Saccharomycotina</taxon>
        <taxon>Dipodascomycetes</taxon>
        <taxon>Dipodascales</taxon>
        <taxon>Dipodascales incertae sedis</taxon>
        <taxon>Yarrowia</taxon>
    </lineage>
</organism>
<protein>
    <submittedName>
        <fullName evidence="2">Uncharacterized protein</fullName>
    </submittedName>
</protein>
<sequence length="90" mass="9906">MTAKRRLSCGATSTSLSLSSALDFSSPDSVKVGLEYIPTGTHEARYQRSSLKHKAPPRLSGLRGWQRTGFSCPQMSGNSMNRPENHPRSR</sequence>
<evidence type="ECO:0000313" key="3">
    <source>
        <dbReference type="Proteomes" id="UP000182444"/>
    </source>
</evidence>
<accession>A0A1D8N3B8</accession>
<gene>
    <name evidence="2" type="ORF">YALI1_A01732g</name>
</gene>
<dbReference type="AlphaFoldDB" id="A0A1D8N3B8"/>
<evidence type="ECO:0000256" key="1">
    <source>
        <dbReference type="SAM" id="MobiDB-lite"/>
    </source>
</evidence>
<name>A0A1D8N3B8_YARLL</name>
<proteinExistence type="predicted"/>
<feature type="region of interest" description="Disordered" evidence="1">
    <location>
        <begin position="45"/>
        <end position="90"/>
    </location>
</feature>
<reference evidence="2 3" key="1">
    <citation type="journal article" date="2016" name="PLoS ONE">
        <title>Sequence Assembly of Yarrowia lipolytica Strain W29/CLIB89 Shows Transposable Element Diversity.</title>
        <authorList>
            <person name="Magnan C."/>
            <person name="Yu J."/>
            <person name="Chang I."/>
            <person name="Jahn E."/>
            <person name="Kanomata Y."/>
            <person name="Wu J."/>
            <person name="Zeller M."/>
            <person name="Oakes M."/>
            <person name="Baldi P."/>
            <person name="Sandmeyer S."/>
        </authorList>
    </citation>
    <scope>NUCLEOTIDE SEQUENCE [LARGE SCALE GENOMIC DNA]</scope>
    <source>
        <strain evidence="3">CLIB89(W29)</strain>
    </source>
</reference>
<dbReference type="RefSeq" id="XP_068137708.1">
    <property type="nucleotide sequence ID" value="XM_068281607.1"/>
</dbReference>
<dbReference type="VEuPathDB" id="FungiDB:YALI1_A01732g"/>
<feature type="compositionally biased region" description="Polar residues" evidence="1">
    <location>
        <begin position="68"/>
        <end position="82"/>
    </location>
</feature>
<dbReference type="Proteomes" id="UP000182444">
    <property type="component" value="Chromosome 1A"/>
</dbReference>
<dbReference type="GeneID" id="94582264"/>
<evidence type="ECO:0000313" key="2">
    <source>
        <dbReference type="EMBL" id="AOW00131.1"/>
    </source>
</evidence>